<gene>
    <name evidence="2" type="ORF">VCR4J5_640010</name>
</gene>
<proteinExistence type="predicted"/>
<reference evidence="2 3" key="1">
    <citation type="submission" date="2014-06" db="EMBL/GenBank/DDBJ databases">
        <authorList>
            <person name="Le Roux F."/>
        </authorList>
    </citation>
    <scope>NUCLEOTIDE SEQUENCE [LARGE SCALE GENOMIC DNA]</scope>
    <source>
        <strain evidence="2 3">J5-4</strain>
    </source>
</reference>
<protein>
    <submittedName>
        <fullName evidence="2">Uncharacterized protein</fullName>
    </submittedName>
</protein>
<keyword evidence="1" id="KW-0812">Transmembrane</keyword>
<keyword evidence="1" id="KW-1133">Transmembrane helix</keyword>
<evidence type="ECO:0000256" key="1">
    <source>
        <dbReference type="SAM" id="Phobius"/>
    </source>
</evidence>
<keyword evidence="3" id="KW-1185">Reference proteome</keyword>
<accession>A0ABP1WXY5</accession>
<name>A0ABP1WXY5_9VIBR</name>
<dbReference type="Proteomes" id="UP000049077">
    <property type="component" value="Unassembled WGS sequence"/>
</dbReference>
<evidence type="ECO:0000313" key="2">
    <source>
        <dbReference type="EMBL" id="CDT47267.1"/>
    </source>
</evidence>
<feature type="transmembrane region" description="Helical" evidence="1">
    <location>
        <begin position="20"/>
        <end position="41"/>
    </location>
</feature>
<comment type="caution">
    <text evidence="2">The sequence shown here is derived from an EMBL/GenBank/DDBJ whole genome shotgun (WGS) entry which is preliminary data.</text>
</comment>
<organism evidence="2 3">
    <name type="scientific">Vibrio crassostreae</name>
    <dbReference type="NCBI Taxonomy" id="246167"/>
    <lineage>
        <taxon>Bacteria</taxon>
        <taxon>Pseudomonadati</taxon>
        <taxon>Pseudomonadota</taxon>
        <taxon>Gammaproteobacteria</taxon>
        <taxon>Vibrionales</taxon>
        <taxon>Vibrionaceae</taxon>
        <taxon>Vibrio</taxon>
    </lineage>
</organism>
<evidence type="ECO:0000313" key="3">
    <source>
        <dbReference type="Proteomes" id="UP000049077"/>
    </source>
</evidence>
<keyword evidence="1" id="KW-0472">Membrane</keyword>
<dbReference type="RefSeq" id="WP_048659347.1">
    <property type="nucleotide sequence ID" value="NZ_CAWMAN010000051.1"/>
</dbReference>
<sequence>METVVYQLTGNDLDALIEALIITMVVFSLFGRVCSFVIDWIDRLLLTRTIRDLEVKRDFLLSEIGSLNRQKSASSKA</sequence>
<dbReference type="EMBL" id="CCJX01000151">
    <property type="protein sequence ID" value="CDT47267.1"/>
    <property type="molecule type" value="Genomic_DNA"/>
</dbReference>